<proteinExistence type="predicted"/>
<organism evidence="2 3">
    <name type="scientific">Senna tora</name>
    <dbReference type="NCBI Taxonomy" id="362788"/>
    <lineage>
        <taxon>Eukaryota</taxon>
        <taxon>Viridiplantae</taxon>
        <taxon>Streptophyta</taxon>
        <taxon>Embryophyta</taxon>
        <taxon>Tracheophyta</taxon>
        <taxon>Spermatophyta</taxon>
        <taxon>Magnoliopsida</taxon>
        <taxon>eudicotyledons</taxon>
        <taxon>Gunneridae</taxon>
        <taxon>Pentapetalae</taxon>
        <taxon>rosids</taxon>
        <taxon>fabids</taxon>
        <taxon>Fabales</taxon>
        <taxon>Fabaceae</taxon>
        <taxon>Caesalpinioideae</taxon>
        <taxon>Cassia clade</taxon>
        <taxon>Senna</taxon>
    </lineage>
</organism>
<evidence type="ECO:0000313" key="2">
    <source>
        <dbReference type="EMBL" id="KAF7828988.1"/>
    </source>
</evidence>
<protein>
    <submittedName>
        <fullName evidence="2">Protein FD-like</fullName>
    </submittedName>
</protein>
<dbReference type="OrthoDB" id="644067at2759"/>
<dbReference type="AlphaFoldDB" id="A0A834TUW6"/>
<sequence length="170" mass="18828">MEEVWNDINLASLNDHQTPSNSDSRNVIFQDFLARSPFHPPSSDHSFYGPSPSPPPPPLLTALSLGSTGPDFPFDLLANKPPPQTHFDALPCASLVFPCIGNKRQLGVAECHHNSTNTSSGNAYTNELEQKVDLLSKENERLRKQQEEWCKASGTHKKKNALYRTSTAPF</sequence>
<feature type="region of interest" description="Disordered" evidence="1">
    <location>
        <begin position="40"/>
        <end position="60"/>
    </location>
</feature>
<feature type="compositionally biased region" description="Low complexity" evidence="1">
    <location>
        <begin position="41"/>
        <end position="50"/>
    </location>
</feature>
<comment type="caution">
    <text evidence="2">The sequence shown here is derived from an EMBL/GenBank/DDBJ whole genome shotgun (WGS) entry which is preliminary data.</text>
</comment>
<name>A0A834TUW6_9FABA</name>
<evidence type="ECO:0000256" key="1">
    <source>
        <dbReference type="SAM" id="MobiDB-lite"/>
    </source>
</evidence>
<reference evidence="2" key="1">
    <citation type="submission" date="2020-09" db="EMBL/GenBank/DDBJ databases">
        <title>Genome-Enabled Discovery of Anthraquinone Biosynthesis in Senna tora.</title>
        <authorList>
            <person name="Kang S.-H."/>
            <person name="Pandey R.P."/>
            <person name="Lee C.-M."/>
            <person name="Sim J.-S."/>
            <person name="Jeong J.-T."/>
            <person name="Choi B.-S."/>
            <person name="Jung M."/>
            <person name="Ginzburg D."/>
            <person name="Zhao K."/>
            <person name="Won S.Y."/>
            <person name="Oh T.-J."/>
            <person name="Yu Y."/>
            <person name="Kim N.-H."/>
            <person name="Lee O.R."/>
            <person name="Lee T.-H."/>
            <person name="Bashyal P."/>
            <person name="Kim T.-S."/>
            <person name="Lee W.-H."/>
            <person name="Kawkins C."/>
            <person name="Kim C.-K."/>
            <person name="Kim J.S."/>
            <person name="Ahn B.O."/>
            <person name="Rhee S.Y."/>
            <person name="Sohng J.K."/>
        </authorList>
    </citation>
    <scope>NUCLEOTIDE SEQUENCE</scope>
    <source>
        <tissue evidence="2">Leaf</tissue>
    </source>
</reference>
<evidence type="ECO:0000313" key="3">
    <source>
        <dbReference type="Proteomes" id="UP000634136"/>
    </source>
</evidence>
<dbReference type="EMBL" id="JAAIUW010000006">
    <property type="protein sequence ID" value="KAF7828988.1"/>
    <property type="molecule type" value="Genomic_DNA"/>
</dbReference>
<gene>
    <name evidence="2" type="ORF">G2W53_020152</name>
</gene>
<keyword evidence="3" id="KW-1185">Reference proteome</keyword>
<dbReference type="Proteomes" id="UP000634136">
    <property type="component" value="Unassembled WGS sequence"/>
</dbReference>
<accession>A0A834TUW6</accession>